<feature type="region of interest" description="Disordered" evidence="1">
    <location>
        <begin position="140"/>
        <end position="171"/>
    </location>
</feature>
<comment type="caution">
    <text evidence="2">The sequence shown here is derived from an EMBL/GenBank/DDBJ whole genome shotgun (WGS) entry which is preliminary data.</text>
</comment>
<proteinExistence type="predicted"/>
<dbReference type="EMBL" id="NCVQ01000227">
    <property type="protein sequence ID" value="PWZ04475.1"/>
    <property type="molecule type" value="Genomic_DNA"/>
</dbReference>
<dbReference type="SUPFAM" id="SSF50630">
    <property type="entry name" value="Acid proteases"/>
    <property type="match status" value="1"/>
</dbReference>
<sequence length="171" mass="19191">MIDGGSTINLLHLRTLKRIGYSIGDLSQSNVIIRGFNQSGQEALGTISLVLKLEKLVTYVNFHVIDAATSYNALIGRPWLHENKVVPSTLHQCIKYKDTLGNIVLIFADKKPFTVAETFYADAKFCFEPVDKISKPKTISSSVQDLPDRDTGKSSVNQKRYQYIPSDQRKK</sequence>
<evidence type="ECO:0000313" key="3">
    <source>
        <dbReference type="Proteomes" id="UP000251960"/>
    </source>
</evidence>
<dbReference type="InterPro" id="IPR021109">
    <property type="entry name" value="Peptidase_aspartic_dom_sf"/>
</dbReference>
<protein>
    <submittedName>
        <fullName evidence="2">Uncharacterized protein</fullName>
    </submittedName>
</protein>
<evidence type="ECO:0000313" key="2">
    <source>
        <dbReference type="EMBL" id="PWZ04475.1"/>
    </source>
</evidence>
<reference evidence="2 3" key="1">
    <citation type="journal article" date="2018" name="Nat. Genet.">
        <title>Extensive intraspecific gene order and gene structural variations between Mo17 and other maize genomes.</title>
        <authorList>
            <person name="Sun S."/>
            <person name="Zhou Y."/>
            <person name="Chen J."/>
            <person name="Shi J."/>
            <person name="Zhao H."/>
            <person name="Zhao H."/>
            <person name="Song W."/>
            <person name="Zhang M."/>
            <person name="Cui Y."/>
            <person name="Dong X."/>
            <person name="Liu H."/>
            <person name="Ma X."/>
            <person name="Jiao Y."/>
            <person name="Wang B."/>
            <person name="Wei X."/>
            <person name="Stein J.C."/>
            <person name="Glaubitz J.C."/>
            <person name="Lu F."/>
            <person name="Yu G."/>
            <person name="Liang C."/>
            <person name="Fengler K."/>
            <person name="Li B."/>
            <person name="Rafalski A."/>
            <person name="Schnable P.S."/>
            <person name="Ware D.H."/>
            <person name="Buckler E.S."/>
            <person name="Lai J."/>
        </authorList>
    </citation>
    <scope>NUCLEOTIDE SEQUENCE [LARGE SCALE GENOMIC DNA]</scope>
    <source>
        <strain evidence="3">cv. Missouri 17</strain>
        <tissue evidence="2">Seedling</tissue>
    </source>
</reference>
<accession>A0A3L6D7B5</accession>
<gene>
    <name evidence="2" type="ORF">Zm00014a_003721</name>
</gene>
<dbReference type="PANTHER" id="PTHR33240">
    <property type="entry name" value="OS08G0508500 PROTEIN"/>
    <property type="match status" value="1"/>
</dbReference>
<dbReference type="Proteomes" id="UP000251960">
    <property type="component" value="Unassembled WGS sequence"/>
</dbReference>
<dbReference type="AlphaFoldDB" id="A0A3L6D7B5"/>
<evidence type="ECO:0000256" key="1">
    <source>
        <dbReference type="SAM" id="MobiDB-lite"/>
    </source>
</evidence>
<name>A0A3L6D7B5_MAIZE</name>
<dbReference type="PANTHER" id="PTHR33240:SF15">
    <property type="entry name" value="GAG-PRO-LIKE PROTEIN"/>
    <property type="match status" value="1"/>
</dbReference>
<organism evidence="2 3">
    <name type="scientific">Zea mays</name>
    <name type="common">Maize</name>
    <dbReference type="NCBI Taxonomy" id="4577"/>
    <lineage>
        <taxon>Eukaryota</taxon>
        <taxon>Viridiplantae</taxon>
        <taxon>Streptophyta</taxon>
        <taxon>Embryophyta</taxon>
        <taxon>Tracheophyta</taxon>
        <taxon>Spermatophyta</taxon>
        <taxon>Magnoliopsida</taxon>
        <taxon>Liliopsida</taxon>
        <taxon>Poales</taxon>
        <taxon>Poaceae</taxon>
        <taxon>PACMAD clade</taxon>
        <taxon>Panicoideae</taxon>
        <taxon>Andropogonodae</taxon>
        <taxon>Andropogoneae</taxon>
        <taxon>Tripsacinae</taxon>
        <taxon>Zea</taxon>
    </lineage>
</organism>
<dbReference type="Gene3D" id="2.40.70.10">
    <property type="entry name" value="Acid Proteases"/>
    <property type="match status" value="1"/>
</dbReference>
<dbReference type="CDD" id="cd00303">
    <property type="entry name" value="retropepsin_like"/>
    <property type="match status" value="1"/>
</dbReference>